<evidence type="ECO:0000313" key="2">
    <source>
        <dbReference type="EMBL" id="AFZ11402.1"/>
    </source>
</evidence>
<accession>K9VV78</accession>
<name>K9VV78_9CYAN</name>
<protein>
    <submittedName>
        <fullName evidence="2">Uncharacterized protein</fullName>
    </submittedName>
</protein>
<dbReference type="KEGG" id="cep:Cri9333_0431"/>
<organism evidence="2 3">
    <name type="scientific">Crinalium epipsammum PCC 9333</name>
    <dbReference type="NCBI Taxonomy" id="1173022"/>
    <lineage>
        <taxon>Bacteria</taxon>
        <taxon>Bacillati</taxon>
        <taxon>Cyanobacteriota</taxon>
        <taxon>Cyanophyceae</taxon>
        <taxon>Gomontiellales</taxon>
        <taxon>Gomontiellaceae</taxon>
        <taxon>Crinalium</taxon>
    </lineage>
</organism>
<evidence type="ECO:0000256" key="1">
    <source>
        <dbReference type="SAM" id="MobiDB-lite"/>
    </source>
</evidence>
<feature type="compositionally biased region" description="Basic residues" evidence="1">
    <location>
        <begin position="63"/>
        <end position="89"/>
    </location>
</feature>
<dbReference type="EMBL" id="CP003620">
    <property type="protein sequence ID" value="AFZ11402.1"/>
    <property type="molecule type" value="Genomic_DNA"/>
</dbReference>
<evidence type="ECO:0000313" key="3">
    <source>
        <dbReference type="Proteomes" id="UP000010472"/>
    </source>
</evidence>
<keyword evidence="3" id="KW-1185">Reference proteome</keyword>
<dbReference type="AlphaFoldDB" id="K9VV78"/>
<feature type="region of interest" description="Disordered" evidence="1">
    <location>
        <begin position="62"/>
        <end position="89"/>
    </location>
</feature>
<dbReference type="HOGENOM" id="CLU_2449652_0_0_3"/>
<reference evidence="2 3" key="1">
    <citation type="submission" date="2012-06" db="EMBL/GenBank/DDBJ databases">
        <title>Finished chromosome of genome of Crinalium epipsammum PCC 9333.</title>
        <authorList>
            <consortium name="US DOE Joint Genome Institute"/>
            <person name="Gugger M."/>
            <person name="Coursin T."/>
            <person name="Rippka R."/>
            <person name="Tandeau De Marsac N."/>
            <person name="Huntemann M."/>
            <person name="Wei C.-L."/>
            <person name="Han J."/>
            <person name="Detter J.C."/>
            <person name="Han C."/>
            <person name="Tapia R."/>
            <person name="Davenport K."/>
            <person name="Daligault H."/>
            <person name="Erkkila T."/>
            <person name="Gu W."/>
            <person name="Munk A.C.C."/>
            <person name="Teshima H."/>
            <person name="Xu Y."/>
            <person name="Chain P."/>
            <person name="Chen A."/>
            <person name="Krypides N."/>
            <person name="Mavromatis K."/>
            <person name="Markowitz V."/>
            <person name="Szeto E."/>
            <person name="Ivanova N."/>
            <person name="Mikhailova N."/>
            <person name="Ovchinnikova G."/>
            <person name="Pagani I."/>
            <person name="Pati A."/>
            <person name="Goodwin L."/>
            <person name="Peters L."/>
            <person name="Pitluck S."/>
            <person name="Woyke T."/>
            <person name="Kerfeld C."/>
        </authorList>
    </citation>
    <scope>NUCLEOTIDE SEQUENCE [LARGE SCALE GENOMIC DNA]</scope>
    <source>
        <strain evidence="2 3">PCC 9333</strain>
    </source>
</reference>
<gene>
    <name evidence="2" type="ORF">Cri9333_0431</name>
</gene>
<dbReference type="Proteomes" id="UP000010472">
    <property type="component" value="Chromosome"/>
</dbReference>
<sequence>MKKVLEKLWKQIGEEKFIEELSEWLAIKQKDQAVVWTVLRVPSLSVKYPDALIRKAFSNNKGSYKRKHKDKRQVRKRQHMSKIIRTRNN</sequence>
<proteinExistence type="predicted"/>